<protein>
    <submittedName>
        <fullName evidence="1">Uncharacterized protein</fullName>
    </submittedName>
</protein>
<evidence type="ECO:0000313" key="1">
    <source>
        <dbReference type="EMBL" id="CAE0611173.1"/>
    </source>
</evidence>
<accession>A0A7S3UE96</accession>
<dbReference type="EMBL" id="HBIS01005547">
    <property type="protein sequence ID" value="CAE0611173.1"/>
    <property type="molecule type" value="Transcribed_RNA"/>
</dbReference>
<gene>
    <name evidence="1" type="ORF">PSAL00342_LOCUS5008</name>
</gene>
<reference evidence="1" key="1">
    <citation type="submission" date="2021-01" db="EMBL/GenBank/DDBJ databases">
        <authorList>
            <person name="Corre E."/>
            <person name="Pelletier E."/>
            <person name="Niang G."/>
            <person name="Scheremetjew M."/>
            <person name="Finn R."/>
            <person name="Kale V."/>
            <person name="Holt S."/>
            <person name="Cochrane G."/>
            <person name="Meng A."/>
            <person name="Brown T."/>
            <person name="Cohen L."/>
        </authorList>
    </citation>
    <scope>NUCLEOTIDE SEQUENCE</scope>
    <source>
        <strain evidence="1">CCMP1897</strain>
    </source>
</reference>
<sequence>MAACVATPNVSWRDLEVFLRDYKGCRDAETVRRGQQVAEALHEVPPQALDAVQTVVKELCEALGEVVSPEVVDLEEDRMEVDLCNFVEGTVQTLVEVLAKLRESVGKFETQGQLDMLVDSLGPIVVPPLFFTEKIAFSNQWRDAVGDEKYVQSCKEVVQKLAIAGSLKLVEAVLCKVQHRRGAGDPEGLLANVMVQVWNCLLRIGINSSSTEHMEGPLKSYFIINFAWSKLAWIQELGLCDCQHPDWSKHTEFTLPEVHNLLCTRVLSSFESLLQSNGGHGEERETITIQASNVPREDVQAFAAGLKVVRFWLQHLCKFVERNCKVLFSQEEKTWQMLIHLTMEITLKSLHLERDLAFLVCNNLLIFLHRSTREALGALSKSMESSQNLASEFLELTLGDNHESKVDMGSLYAGLVTVCGTFSSQDVPDAATKVLAMSCHIIMKALRECLPMLMNNVLGAVEPYDGSALPVLSDFLAWFARAILHFEDKLPDIGRQEVSPWNCFEKLSLEGLLSADVALHHCFATTWLNICHEVDEQLVYAHCSALLIVLEKLARHSTDHVRCPPLQLERVASFIVTIAVQSKNPCLQERVLKLLGQKFTERDTSPGQLLFLSVIVEAQSRIRSKSLPLPVAEVERLAVETLNVLEGLKVQSRLEAGGLMQIACGFRFLKIVAILMPDGKWFGRARMLAKEHFVQLIPTLYCGTCAVDAYDRLLDFLVVGLEEGTKREILTLCRPMWDQQWCSTSDRSSLALFLADLVIGKNQMSLPIEAWHFMFTVEEPVVAHMVMTAFVEFSRSPAAYGVDLRRLLPDSGMAFFYHNKAVPEQGDFPAVLEVYLNGDRMQGCPLNSEEEHWRACDDLKHLQQRLAEIYTSQGRECVQEGKHGMISAIVMELQDLAGRLSSNQEVSTFTEASLRQQLAHARSVIDKLEQRL</sequence>
<organism evidence="1">
    <name type="scientific">Picocystis salinarum</name>
    <dbReference type="NCBI Taxonomy" id="88271"/>
    <lineage>
        <taxon>Eukaryota</taxon>
        <taxon>Viridiplantae</taxon>
        <taxon>Chlorophyta</taxon>
        <taxon>Picocystophyceae</taxon>
        <taxon>Picocystales</taxon>
        <taxon>Picocystaceae</taxon>
        <taxon>Picocystis</taxon>
    </lineage>
</organism>
<dbReference type="AlphaFoldDB" id="A0A7S3UE96"/>
<proteinExistence type="predicted"/>
<name>A0A7S3UE96_9CHLO</name>